<gene>
    <name evidence="9" type="primary">nuoL</name>
    <name evidence="9" type="ORF">AArcS_0275</name>
</gene>
<keyword evidence="3 6" id="KW-1133">Transmembrane helix</keyword>
<dbReference type="GO" id="GO:0008137">
    <property type="term" value="F:NADH dehydrogenase (ubiquinone) activity"/>
    <property type="evidence" value="ECO:0007669"/>
    <property type="project" value="InterPro"/>
</dbReference>
<dbReference type="PRINTS" id="PR01434">
    <property type="entry name" value="NADHDHGNASE5"/>
</dbReference>
<dbReference type="InterPro" id="IPR001750">
    <property type="entry name" value="ND/Mrp_TM"/>
</dbReference>
<comment type="subcellular location">
    <subcellularLocation>
        <location evidence="1">Membrane</location>
        <topology evidence="1">Multi-pass membrane protein</topology>
    </subcellularLocation>
</comment>
<dbReference type="GeneID" id="70683661"/>
<proteinExistence type="predicted"/>
<protein>
    <submittedName>
        <fullName evidence="9">NADH dehydrogenase subunit L</fullName>
    </submittedName>
</protein>
<organism evidence="9 10">
    <name type="scientific">Natranaeroarchaeum sulfidigenes</name>
    <dbReference type="NCBI Taxonomy" id="2784880"/>
    <lineage>
        <taxon>Archaea</taxon>
        <taxon>Methanobacteriati</taxon>
        <taxon>Methanobacteriota</taxon>
        <taxon>Stenosarchaea group</taxon>
        <taxon>Halobacteria</taxon>
        <taxon>Halobacteriales</taxon>
        <taxon>Natronoarchaeaceae</taxon>
        <taxon>Natranaeroarchaeum</taxon>
    </lineage>
</organism>
<evidence type="ECO:0000256" key="3">
    <source>
        <dbReference type="ARBA" id="ARBA00022989"/>
    </source>
</evidence>
<dbReference type="Pfam" id="PF00361">
    <property type="entry name" value="Proton_antipo_M"/>
    <property type="match status" value="1"/>
</dbReference>
<dbReference type="PANTHER" id="PTHR42829">
    <property type="entry name" value="NADH-UBIQUINONE OXIDOREDUCTASE CHAIN 5"/>
    <property type="match status" value="1"/>
</dbReference>
<feature type="transmembrane region" description="Helical" evidence="6">
    <location>
        <begin position="54"/>
        <end position="74"/>
    </location>
</feature>
<feature type="transmembrane region" description="Helical" evidence="6">
    <location>
        <begin position="190"/>
        <end position="215"/>
    </location>
</feature>
<evidence type="ECO:0000259" key="8">
    <source>
        <dbReference type="Pfam" id="PF00662"/>
    </source>
</evidence>
<feature type="transmembrane region" description="Helical" evidence="6">
    <location>
        <begin position="148"/>
        <end position="170"/>
    </location>
</feature>
<evidence type="ECO:0000313" key="9">
    <source>
        <dbReference type="EMBL" id="QSG01510.1"/>
    </source>
</evidence>
<evidence type="ECO:0000313" key="10">
    <source>
        <dbReference type="Proteomes" id="UP000663586"/>
    </source>
</evidence>
<dbReference type="Proteomes" id="UP000663586">
    <property type="component" value="Chromosome"/>
</dbReference>
<feature type="domain" description="NADH:quinone oxidoreductase/Mrp antiporter transmembrane" evidence="7">
    <location>
        <begin position="112"/>
        <end position="332"/>
    </location>
</feature>
<dbReference type="GO" id="GO:0003954">
    <property type="term" value="F:NADH dehydrogenase activity"/>
    <property type="evidence" value="ECO:0007669"/>
    <property type="project" value="TreeGrafter"/>
</dbReference>
<name>A0A897MH81_9EURY</name>
<feature type="region of interest" description="Disordered" evidence="5">
    <location>
        <begin position="1"/>
        <end position="20"/>
    </location>
</feature>
<dbReference type="GO" id="GO:0042773">
    <property type="term" value="P:ATP synthesis coupled electron transport"/>
    <property type="evidence" value="ECO:0007669"/>
    <property type="project" value="InterPro"/>
</dbReference>
<keyword evidence="10" id="KW-1185">Reference proteome</keyword>
<feature type="compositionally biased region" description="Polar residues" evidence="5">
    <location>
        <begin position="7"/>
        <end position="20"/>
    </location>
</feature>
<dbReference type="InterPro" id="IPR001516">
    <property type="entry name" value="Proton_antipo_N"/>
</dbReference>
<dbReference type="InterPro" id="IPR003945">
    <property type="entry name" value="NU5C-like"/>
</dbReference>
<evidence type="ECO:0000259" key="7">
    <source>
        <dbReference type="Pfam" id="PF00361"/>
    </source>
</evidence>
<accession>A0A897MH81</accession>
<feature type="transmembrane region" description="Helical" evidence="6">
    <location>
        <begin position="252"/>
        <end position="273"/>
    </location>
</feature>
<feature type="transmembrane region" description="Helical" evidence="6">
    <location>
        <begin position="343"/>
        <end position="363"/>
    </location>
</feature>
<sequence>MVEHEQSTIVGSLPNETTEPSRIPAALTWTVWLLWVLAIGALAAYQLTDGTPELAGLVAIDGLTVVMWVTVTFFSGIVHSYSRRYMAGDRDIERFYLCIFGFTLVVMTLVAANHVVLFVGAWLAMGLIMAELIGHVRNWTQAREAASLARNYFVTSSLILGASLALLFTLTGEATISAQIAAVDGASTTLVGVAAVGLVVAAIIQSALFPFHTWLLSSMTAPTPASALMHAGFVNAGAILLTRFAPVVSVELAVMSIIVIVGAISALFGQAMLLVQTDVKGELGSSTMAQMGFMIMQCGLGFFAAAIAHLILHGFYKAYLFLSAGATVEHESPSSHRRPEPELIGVTISLLTAIGGGALFMFLTGKADPLFLVGEAAAPSLDSAFILTIVVVLTTLTAARDIIHRSSIPTAVRYAAIPGIVLVAITGYGLAFNAVSTIVAGVPMAFAATELTIAHYIVVALFLGGYLVTELGWYRRSGRLYVWLLNRTQPGADTVLTTRTEYTK</sequence>
<feature type="domain" description="NADH-Ubiquinone oxidoreductase (complex I) chain 5 N-terminal" evidence="8">
    <location>
        <begin position="59"/>
        <end position="96"/>
    </location>
</feature>
<feature type="transmembrane region" description="Helical" evidence="6">
    <location>
        <begin position="453"/>
        <end position="474"/>
    </location>
</feature>
<dbReference type="GO" id="GO:0015990">
    <property type="term" value="P:electron transport coupled proton transport"/>
    <property type="evidence" value="ECO:0007669"/>
    <property type="project" value="TreeGrafter"/>
</dbReference>
<keyword evidence="4 6" id="KW-0472">Membrane</keyword>
<feature type="transmembrane region" description="Helical" evidence="6">
    <location>
        <begin position="95"/>
        <end position="128"/>
    </location>
</feature>
<feature type="transmembrane region" description="Helical" evidence="6">
    <location>
        <begin position="293"/>
        <end position="312"/>
    </location>
</feature>
<dbReference type="EMBL" id="CP064786">
    <property type="protein sequence ID" value="QSG01510.1"/>
    <property type="molecule type" value="Genomic_DNA"/>
</dbReference>
<dbReference type="KEGG" id="hara:AArcS_0275"/>
<keyword evidence="2 6" id="KW-0812">Transmembrane</keyword>
<dbReference type="Pfam" id="PF00662">
    <property type="entry name" value="Proton_antipo_N"/>
    <property type="match status" value="1"/>
</dbReference>
<evidence type="ECO:0000256" key="4">
    <source>
        <dbReference type="ARBA" id="ARBA00023136"/>
    </source>
</evidence>
<reference evidence="9" key="1">
    <citation type="submission" date="2020-11" db="EMBL/GenBank/DDBJ databases">
        <title>Carbohydrate-dependent, anaerobic sulfur respiration: A novel catabolism in halophilic archaea.</title>
        <authorList>
            <person name="Sorokin D.Y."/>
            <person name="Messina E."/>
            <person name="Smedile F."/>
            <person name="La Cono V."/>
            <person name="Hallsworth J.E."/>
            <person name="Yakimov M.M."/>
        </authorList>
    </citation>
    <scope>NUCLEOTIDE SEQUENCE</scope>
    <source>
        <strain evidence="9">AArc-S</strain>
    </source>
</reference>
<evidence type="ECO:0000256" key="6">
    <source>
        <dbReference type="SAM" id="Phobius"/>
    </source>
</evidence>
<feature type="transmembrane region" description="Helical" evidence="6">
    <location>
        <begin position="26"/>
        <end position="48"/>
    </location>
</feature>
<dbReference type="RefSeq" id="WP_238478634.1">
    <property type="nucleotide sequence ID" value="NZ_CP064786.1"/>
</dbReference>
<dbReference type="PANTHER" id="PTHR42829:SF1">
    <property type="entry name" value="INORGANIC CARBON TRANSPORTER SUBUNIT DABB-RELATED"/>
    <property type="match status" value="1"/>
</dbReference>
<feature type="transmembrane region" description="Helical" evidence="6">
    <location>
        <begin position="383"/>
        <end position="403"/>
    </location>
</feature>
<feature type="transmembrane region" description="Helical" evidence="6">
    <location>
        <begin position="415"/>
        <end position="441"/>
    </location>
</feature>
<evidence type="ECO:0000256" key="1">
    <source>
        <dbReference type="ARBA" id="ARBA00004141"/>
    </source>
</evidence>
<dbReference type="AlphaFoldDB" id="A0A897MH81"/>
<evidence type="ECO:0000256" key="2">
    <source>
        <dbReference type="ARBA" id="ARBA00022692"/>
    </source>
</evidence>
<dbReference type="GO" id="GO:0016020">
    <property type="term" value="C:membrane"/>
    <property type="evidence" value="ECO:0007669"/>
    <property type="project" value="UniProtKB-SubCell"/>
</dbReference>
<evidence type="ECO:0000256" key="5">
    <source>
        <dbReference type="SAM" id="MobiDB-lite"/>
    </source>
</evidence>